<gene>
    <name evidence="2" type="ORF">A3J05_01050</name>
</gene>
<reference evidence="2 3" key="1">
    <citation type="journal article" date="2016" name="Nat. Commun.">
        <title>Thousands of microbial genomes shed light on interconnected biogeochemical processes in an aquifer system.</title>
        <authorList>
            <person name="Anantharaman K."/>
            <person name="Brown C.T."/>
            <person name="Hug L.A."/>
            <person name="Sharon I."/>
            <person name="Castelle C.J."/>
            <person name="Probst A.J."/>
            <person name="Thomas B.C."/>
            <person name="Singh A."/>
            <person name="Wilkins M.J."/>
            <person name="Karaoz U."/>
            <person name="Brodie E.L."/>
            <person name="Williams K.H."/>
            <person name="Hubbard S.S."/>
            <person name="Banfield J.F."/>
        </authorList>
    </citation>
    <scope>NUCLEOTIDE SEQUENCE [LARGE SCALE GENOMIC DNA]</scope>
</reference>
<protein>
    <recommendedName>
        <fullName evidence="4">ROK family protein</fullName>
    </recommendedName>
</protein>
<evidence type="ECO:0000313" key="2">
    <source>
        <dbReference type="EMBL" id="OGE98415.1"/>
    </source>
</evidence>
<evidence type="ECO:0000313" key="3">
    <source>
        <dbReference type="Proteomes" id="UP000177235"/>
    </source>
</evidence>
<dbReference type="Pfam" id="PF00480">
    <property type="entry name" value="ROK"/>
    <property type="match status" value="1"/>
</dbReference>
<proteinExistence type="inferred from homology"/>
<evidence type="ECO:0008006" key="4">
    <source>
        <dbReference type="Google" id="ProtNLM"/>
    </source>
</evidence>
<dbReference type="PANTHER" id="PTHR18964:SF149">
    <property type="entry name" value="BIFUNCTIONAL UDP-N-ACETYLGLUCOSAMINE 2-EPIMERASE_N-ACETYLMANNOSAMINE KINASE"/>
    <property type="match status" value="1"/>
</dbReference>
<dbReference type="InterPro" id="IPR000600">
    <property type="entry name" value="ROK"/>
</dbReference>
<dbReference type="Gene3D" id="3.30.420.40">
    <property type="match status" value="2"/>
</dbReference>
<dbReference type="SUPFAM" id="SSF53067">
    <property type="entry name" value="Actin-like ATPase domain"/>
    <property type="match status" value="1"/>
</dbReference>
<comment type="similarity">
    <text evidence="1">Belongs to the ROK (NagC/XylR) family.</text>
</comment>
<dbReference type="InterPro" id="IPR049874">
    <property type="entry name" value="ROK_cs"/>
</dbReference>
<sequence length="286" mass="30771">MASRKADIVAIDIGGTKIEAILWRAGKILVTQKIPTPKNKHDFFNAVYSVAESLNAKGQARAIGISLAGAVDFRTGTVINSPNLRFLEGTNVQKTVEHKLKLQTLVENDTRCFLLGEVRFGSAKGKKNVIGMILGTGLGGAIYLNGQMVLGMHGFAGEQGRVKIAIDSHVYSIEELIASHGFARLGVTDPLDCQNKAFAGDRKSIAVYNKIGRLLGLHLANLTELFDPELIIIGGGISRAGNLLLDPAFSEMKKRVAVPKKYWPEIRVSKLKNAGLLGAVALVENS</sequence>
<name>A0A1F5Q898_9BACT</name>
<evidence type="ECO:0000256" key="1">
    <source>
        <dbReference type="ARBA" id="ARBA00006479"/>
    </source>
</evidence>
<dbReference type="PROSITE" id="PS01125">
    <property type="entry name" value="ROK"/>
    <property type="match status" value="1"/>
</dbReference>
<accession>A0A1F5Q898</accession>
<dbReference type="EMBL" id="MFFF01000033">
    <property type="protein sequence ID" value="OGE98415.1"/>
    <property type="molecule type" value="Genomic_DNA"/>
</dbReference>
<organism evidence="2 3">
    <name type="scientific">Candidatus Doudnabacteria bacterium RIFCSPLOWO2_02_FULL_48_13</name>
    <dbReference type="NCBI Taxonomy" id="1817845"/>
    <lineage>
        <taxon>Bacteria</taxon>
        <taxon>Candidatus Doudnaibacteriota</taxon>
    </lineage>
</organism>
<dbReference type="PANTHER" id="PTHR18964">
    <property type="entry name" value="ROK (REPRESSOR, ORF, KINASE) FAMILY"/>
    <property type="match status" value="1"/>
</dbReference>
<comment type="caution">
    <text evidence="2">The sequence shown here is derived from an EMBL/GenBank/DDBJ whole genome shotgun (WGS) entry which is preliminary data.</text>
</comment>
<dbReference type="Proteomes" id="UP000177235">
    <property type="component" value="Unassembled WGS sequence"/>
</dbReference>
<dbReference type="InterPro" id="IPR043129">
    <property type="entry name" value="ATPase_NBD"/>
</dbReference>
<dbReference type="AlphaFoldDB" id="A0A1F5Q898"/>